<proteinExistence type="predicted"/>
<evidence type="ECO:0000256" key="1">
    <source>
        <dbReference type="SAM" id="MobiDB-lite"/>
    </source>
</evidence>
<dbReference type="AlphaFoldDB" id="A0A915KET2"/>
<feature type="compositionally biased region" description="Basic and acidic residues" evidence="1">
    <location>
        <begin position="36"/>
        <end position="52"/>
    </location>
</feature>
<dbReference type="WBParaSite" id="nRc.2.0.1.t36890-RA">
    <property type="protein sequence ID" value="nRc.2.0.1.t36890-RA"/>
    <property type="gene ID" value="nRc.2.0.1.g36890"/>
</dbReference>
<reference evidence="3" key="1">
    <citation type="submission" date="2022-11" db="UniProtKB">
        <authorList>
            <consortium name="WormBaseParasite"/>
        </authorList>
    </citation>
    <scope>IDENTIFICATION</scope>
</reference>
<evidence type="ECO:0000313" key="2">
    <source>
        <dbReference type="Proteomes" id="UP000887565"/>
    </source>
</evidence>
<protein>
    <submittedName>
        <fullName evidence="3">Death-associated protein 1</fullName>
    </submittedName>
</protein>
<sequence>MSTPPKDLAKEQPELKGGHPPAVKVGGGVRITQHKSTKEPEVPPTKEEIEEEAKKNINIDQRVTISGALAK</sequence>
<dbReference type="InterPro" id="IPR024130">
    <property type="entry name" value="DAP1/DAPL1"/>
</dbReference>
<dbReference type="Pfam" id="PF15228">
    <property type="entry name" value="DAP"/>
    <property type="match status" value="1"/>
</dbReference>
<feature type="compositionally biased region" description="Basic and acidic residues" evidence="1">
    <location>
        <begin position="7"/>
        <end position="17"/>
    </location>
</feature>
<name>A0A915KET2_ROMCU</name>
<feature type="region of interest" description="Disordered" evidence="1">
    <location>
        <begin position="1"/>
        <end position="52"/>
    </location>
</feature>
<accession>A0A915KET2</accession>
<keyword evidence="2" id="KW-1185">Reference proteome</keyword>
<evidence type="ECO:0000313" key="3">
    <source>
        <dbReference type="WBParaSite" id="nRc.2.0.1.t36890-RA"/>
    </source>
</evidence>
<dbReference type="Proteomes" id="UP000887565">
    <property type="component" value="Unplaced"/>
</dbReference>
<organism evidence="2 3">
    <name type="scientific">Romanomermis culicivorax</name>
    <name type="common">Nematode worm</name>
    <dbReference type="NCBI Taxonomy" id="13658"/>
    <lineage>
        <taxon>Eukaryota</taxon>
        <taxon>Metazoa</taxon>
        <taxon>Ecdysozoa</taxon>
        <taxon>Nematoda</taxon>
        <taxon>Enoplea</taxon>
        <taxon>Dorylaimia</taxon>
        <taxon>Mermithida</taxon>
        <taxon>Mermithoidea</taxon>
        <taxon>Mermithidae</taxon>
        <taxon>Romanomermis</taxon>
    </lineage>
</organism>